<evidence type="ECO:0000256" key="2">
    <source>
        <dbReference type="ARBA" id="ARBA00011003"/>
    </source>
</evidence>
<protein>
    <recommendedName>
        <fullName evidence="4">Polynucleotide 5'-hydroxyl-kinase GRC3</fullName>
    </recommendedName>
    <alternativeName>
        <fullName evidence="3">Polynucleotide 5'-hydroxyl-kinase grc3</fullName>
    </alternativeName>
</protein>
<dbReference type="Proteomes" id="UP000750711">
    <property type="component" value="Unassembled WGS sequence"/>
</dbReference>
<dbReference type="GO" id="GO:0005634">
    <property type="term" value="C:nucleus"/>
    <property type="evidence" value="ECO:0007669"/>
    <property type="project" value="TreeGrafter"/>
</dbReference>
<comment type="function">
    <text evidence="1">Polynucleotide 5'-kinase involved in rRNA processing.</text>
</comment>
<keyword evidence="6" id="KW-0547">Nucleotide-binding</keyword>
<evidence type="ECO:0000256" key="6">
    <source>
        <dbReference type="ARBA" id="ARBA00022741"/>
    </source>
</evidence>
<proteinExistence type="inferred from homology"/>
<dbReference type="PANTHER" id="PTHR12755:SF3">
    <property type="entry name" value="POLYNUCLEOTIDE 5'-HYDROXYL-KINASE NOL9"/>
    <property type="match status" value="1"/>
</dbReference>
<organism evidence="11 12">
    <name type="scientific">Trichoglossum hirsutum</name>
    <dbReference type="NCBI Taxonomy" id="265104"/>
    <lineage>
        <taxon>Eukaryota</taxon>
        <taxon>Fungi</taxon>
        <taxon>Dikarya</taxon>
        <taxon>Ascomycota</taxon>
        <taxon>Pezizomycotina</taxon>
        <taxon>Geoglossomycetes</taxon>
        <taxon>Geoglossales</taxon>
        <taxon>Geoglossaceae</taxon>
        <taxon>Trichoglossum</taxon>
    </lineage>
</organism>
<accession>A0A9P8LI72</accession>
<gene>
    <name evidence="11" type="ORF">GP486_000238</name>
</gene>
<dbReference type="Gene3D" id="3.40.50.300">
    <property type="entry name" value="P-loop containing nucleotide triphosphate hydrolases"/>
    <property type="match status" value="1"/>
</dbReference>
<dbReference type="SUPFAM" id="SSF52540">
    <property type="entry name" value="P-loop containing nucleoside triphosphate hydrolases"/>
    <property type="match status" value="1"/>
</dbReference>
<dbReference type="Pfam" id="PF16575">
    <property type="entry name" value="CLP1_P"/>
    <property type="match status" value="1"/>
</dbReference>
<dbReference type="GO" id="GO:0000448">
    <property type="term" value="P:cleavage in ITS2 between 5.8S rRNA and LSU-rRNA of tricistronic rRNA transcript (SSU-rRNA, 5.8S rRNA, LSU-rRNA)"/>
    <property type="evidence" value="ECO:0007669"/>
    <property type="project" value="TreeGrafter"/>
</dbReference>
<evidence type="ECO:0000259" key="10">
    <source>
        <dbReference type="Pfam" id="PF16575"/>
    </source>
</evidence>
<evidence type="ECO:0000313" key="12">
    <source>
        <dbReference type="Proteomes" id="UP000750711"/>
    </source>
</evidence>
<evidence type="ECO:0000256" key="7">
    <source>
        <dbReference type="ARBA" id="ARBA00022777"/>
    </source>
</evidence>
<evidence type="ECO:0000313" key="11">
    <source>
        <dbReference type="EMBL" id="KAH0566380.1"/>
    </source>
</evidence>
<dbReference type="PANTHER" id="PTHR12755">
    <property type="entry name" value="CLEAVAGE/POLYADENYLATION FACTOR IA SUBUNIT CLP1P"/>
    <property type="match status" value="1"/>
</dbReference>
<keyword evidence="8" id="KW-0067">ATP-binding</keyword>
<feature type="non-terminal residue" evidence="11">
    <location>
        <position position="527"/>
    </location>
</feature>
<evidence type="ECO:0000256" key="3">
    <source>
        <dbReference type="ARBA" id="ARBA00018706"/>
    </source>
</evidence>
<dbReference type="InterPro" id="IPR045116">
    <property type="entry name" value="Clp1/Grc3"/>
</dbReference>
<feature type="region of interest" description="Disordered" evidence="9">
    <location>
        <begin position="428"/>
        <end position="477"/>
    </location>
</feature>
<sequence>MAVKRGRGDLEEIEALIMGEFSILASSGVFSVMGATLRGGAHVTVSAPLCHSLPIIECLSTEPSGASEIKIQHHNSGIRSLHRAVPLFKHMWGGDPRVPLDKQRSFTTLRSGDDIPGHWKYEVKTLDLSESWKQLICELTESIKKEALPVIAAAGPKSAGKSTFCRHLYNSILTNPTTSNGNDGVAFLDLDPGQPEFSPPGQVSLFHLRSPLLGPPFSHAGLINDNNRLVRSHHIGHNTPENNPDHYVACAVDLFAQYRKLVPRHPACPLIINTAGWVKAAGLEILTDLLRQSLTTHLVWFTSEPSAGGEDSASLRRASEGISVRELPSQPARPTSRTPADLRAMQTLSYLHLSPGLNMDADRQEGHGLQWDATPLTHQVPWVVEYSGPTPGILGIMILEETLPTELLTTAINGTIVAVVVIEDDDALPTTTTNGDQKAKGRTGSNRKEKQPSQDLAIDRDPATNLPYIRTPDGAPLDPTKTSCAGLALIRGIDTANQALHLITPIDPSRLPPGKNVVLVRGRAELS</sequence>
<name>A0A9P8LI72_9PEZI</name>
<keyword evidence="5" id="KW-0808">Transferase</keyword>
<feature type="compositionally biased region" description="Basic and acidic residues" evidence="9">
    <location>
        <begin position="446"/>
        <end position="462"/>
    </location>
</feature>
<evidence type="ECO:0000256" key="9">
    <source>
        <dbReference type="SAM" id="MobiDB-lite"/>
    </source>
</evidence>
<keyword evidence="7" id="KW-0418">Kinase</keyword>
<feature type="domain" description="Clp1 P-loop" evidence="10">
    <location>
        <begin position="155"/>
        <end position="352"/>
    </location>
</feature>
<evidence type="ECO:0000256" key="4">
    <source>
        <dbReference type="ARBA" id="ARBA00019824"/>
    </source>
</evidence>
<dbReference type="EMBL" id="JAGHQM010000012">
    <property type="protein sequence ID" value="KAH0566380.1"/>
    <property type="molecule type" value="Genomic_DNA"/>
</dbReference>
<dbReference type="AlphaFoldDB" id="A0A9P8LI72"/>
<dbReference type="InterPro" id="IPR032319">
    <property type="entry name" value="CLP1_P"/>
</dbReference>
<dbReference type="GO" id="GO:0005524">
    <property type="term" value="F:ATP binding"/>
    <property type="evidence" value="ECO:0007669"/>
    <property type="project" value="UniProtKB-KW"/>
</dbReference>
<evidence type="ECO:0000256" key="5">
    <source>
        <dbReference type="ARBA" id="ARBA00022679"/>
    </source>
</evidence>
<dbReference type="InterPro" id="IPR027417">
    <property type="entry name" value="P-loop_NTPase"/>
</dbReference>
<dbReference type="GO" id="GO:0051731">
    <property type="term" value="F:polynucleotide 5'-hydroxyl-kinase activity"/>
    <property type="evidence" value="ECO:0007669"/>
    <property type="project" value="InterPro"/>
</dbReference>
<evidence type="ECO:0000256" key="1">
    <source>
        <dbReference type="ARBA" id="ARBA00003798"/>
    </source>
</evidence>
<feature type="region of interest" description="Disordered" evidence="9">
    <location>
        <begin position="305"/>
        <end position="339"/>
    </location>
</feature>
<comment type="similarity">
    <text evidence="2">Belongs to the Clp1 family. NOL9/GRC3 subfamily.</text>
</comment>
<keyword evidence="12" id="KW-1185">Reference proteome</keyword>
<comment type="caution">
    <text evidence="11">The sequence shown here is derived from an EMBL/GenBank/DDBJ whole genome shotgun (WGS) entry which is preliminary data.</text>
</comment>
<reference evidence="11" key="1">
    <citation type="submission" date="2021-03" db="EMBL/GenBank/DDBJ databases">
        <title>Comparative genomics and phylogenomic investigation of the class Geoglossomycetes provide insights into ecological specialization and systematics.</title>
        <authorList>
            <person name="Melie T."/>
            <person name="Pirro S."/>
            <person name="Miller A.N."/>
            <person name="Quandt A."/>
        </authorList>
    </citation>
    <scope>NUCLEOTIDE SEQUENCE</scope>
    <source>
        <strain evidence="11">CAQ_001_2017</strain>
    </source>
</reference>
<evidence type="ECO:0000256" key="8">
    <source>
        <dbReference type="ARBA" id="ARBA00022840"/>
    </source>
</evidence>